<organism evidence="1 2">
    <name type="scientific">Paenibacillus baekrokdamisoli</name>
    <dbReference type="NCBI Taxonomy" id="1712516"/>
    <lineage>
        <taxon>Bacteria</taxon>
        <taxon>Bacillati</taxon>
        <taxon>Bacillota</taxon>
        <taxon>Bacilli</taxon>
        <taxon>Bacillales</taxon>
        <taxon>Paenibacillaceae</taxon>
        <taxon>Paenibacillus</taxon>
    </lineage>
</organism>
<keyword evidence="2" id="KW-1185">Reference proteome</keyword>
<gene>
    <name evidence="1" type="ORF">Back11_04450</name>
</gene>
<dbReference type="EMBL" id="AP019308">
    <property type="protein sequence ID" value="BBH19100.1"/>
    <property type="molecule type" value="Genomic_DNA"/>
</dbReference>
<protein>
    <submittedName>
        <fullName evidence="1">Uncharacterized protein</fullName>
    </submittedName>
</protein>
<proteinExistence type="predicted"/>
<dbReference type="AlphaFoldDB" id="A0A3G9IJL8"/>
<evidence type="ECO:0000313" key="2">
    <source>
        <dbReference type="Proteomes" id="UP000275368"/>
    </source>
</evidence>
<dbReference type="Pfam" id="PF12732">
    <property type="entry name" value="YtxH"/>
    <property type="match status" value="1"/>
</dbReference>
<name>A0A3G9IJL8_9BACL</name>
<dbReference type="Proteomes" id="UP000275368">
    <property type="component" value="Chromosome"/>
</dbReference>
<dbReference type="KEGG" id="pbk:Back11_04450"/>
<sequence length="134" mass="14016">MAKSKTRNFLLGALAGGIAGSVTALLLAPKSGRELRKDIVVGAQQVSERTVQIASQVGESTTRLARQVGNGATEFAGKARDTASNVIESVRSWRSPQVDGELDDISDAASNLLETGASETDEENADKSVLQTIS</sequence>
<dbReference type="InterPro" id="IPR024623">
    <property type="entry name" value="YtxH"/>
</dbReference>
<dbReference type="PANTHER" id="PTHR35792:SF1">
    <property type="entry name" value="SLL0268 PROTEIN"/>
    <property type="match status" value="1"/>
</dbReference>
<dbReference type="PANTHER" id="PTHR35792">
    <property type="entry name" value="GENERAL STRESS PROTEIN"/>
    <property type="match status" value="1"/>
</dbReference>
<evidence type="ECO:0000313" key="1">
    <source>
        <dbReference type="EMBL" id="BBH19100.1"/>
    </source>
</evidence>
<dbReference type="InterPro" id="IPR052928">
    <property type="entry name" value="Desiccation-related_membrane"/>
</dbReference>
<reference evidence="1 2" key="1">
    <citation type="submission" date="2018-11" db="EMBL/GenBank/DDBJ databases">
        <title>Complete genome sequence of Paenibacillus baekrokdamisoli strain KCTC 33723.</title>
        <authorList>
            <person name="Kang S.W."/>
            <person name="Lee K.C."/>
            <person name="Kim K.K."/>
            <person name="Kim J.S."/>
            <person name="Kim D.S."/>
            <person name="Ko S.H."/>
            <person name="Yang S.H."/>
            <person name="Lee J.S."/>
        </authorList>
    </citation>
    <scope>NUCLEOTIDE SEQUENCE [LARGE SCALE GENOMIC DNA]</scope>
    <source>
        <strain evidence="1 2">KCTC 33723</strain>
    </source>
</reference>
<accession>A0A3G9IJL8</accession>
<dbReference type="OrthoDB" id="9810874at2"/>
<dbReference type="RefSeq" id="WP_125653493.1">
    <property type="nucleotide sequence ID" value="NZ_AP019308.1"/>
</dbReference>